<feature type="compositionally biased region" description="Pro residues" evidence="1">
    <location>
        <begin position="7"/>
        <end position="21"/>
    </location>
</feature>
<proteinExistence type="predicted"/>
<dbReference type="STRING" id="67344.SAMN05216505_11987"/>
<sequence length="211" mass="22581">MAGTIPPAQPPPGPRPAPPRGARPWRRRPNPLRRPTDRFQAGIGLGLLLAVLVVAPLAGVVVEKLARGHYADTARHQALTRHEVSAVLTEDVPRHPEPGSDEADLARYPAEVRLTTPDGRTATTRAEVPPGLSAGSRVRVWVTADGEATEPPLTREQIRSRSMGCALLAAVGTVLTGAAAHAVACRVVRRRNLAAWERAWAETAPRWTTSG</sequence>
<dbReference type="PANTHER" id="PTHR42305:SF1">
    <property type="entry name" value="MEMBRANE PROTEIN RV1733C-RELATED"/>
    <property type="match status" value="1"/>
</dbReference>
<evidence type="ECO:0000256" key="1">
    <source>
        <dbReference type="SAM" id="MobiDB-lite"/>
    </source>
</evidence>
<dbReference type="AlphaFoldDB" id="A0A1G7AUT0"/>
<keyword evidence="2" id="KW-0472">Membrane</keyword>
<feature type="transmembrane region" description="Helical" evidence="2">
    <location>
        <begin position="39"/>
        <end position="62"/>
    </location>
</feature>
<feature type="region of interest" description="Disordered" evidence="1">
    <location>
        <begin position="1"/>
        <end position="36"/>
    </location>
</feature>
<organism evidence="3 4">
    <name type="scientific">Streptomyces prasinopilosus</name>
    <dbReference type="NCBI Taxonomy" id="67344"/>
    <lineage>
        <taxon>Bacteria</taxon>
        <taxon>Bacillati</taxon>
        <taxon>Actinomycetota</taxon>
        <taxon>Actinomycetes</taxon>
        <taxon>Kitasatosporales</taxon>
        <taxon>Streptomycetaceae</taxon>
        <taxon>Streptomyces</taxon>
    </lineage>
</organism>
<keyword evidence="4" id="KW-1185">Reference proteome</keyword>
<protein>
    <submittedName>
        <fullName evidence="3">Uncharacterized protein</fullName>
    </submittedName>
</protein>
<dbReference type="PANTHER" id="PTHR42305">
    <property type="entry name" value="MEMBRANE PROTEIN RV1733C-RELATED"/>
    <property type="match status" value="1"/>
</dbReference>
<feature type="transmembrane region" description="Helical" evidence="2">
    <location>
        <begin position="165"/>
        <end position="184"/>
    </location>
</feature>
<evidence type="ECO:0000313" key="4">
    <source>
        <dbReference type="Proteomes" id="UP000182100"/>
    </source>
</evidence>
<name>A0A1G7AUT0_9ACTN</name>
<dbReference type="RefSeq" id="WP_074995624.1">
    <property type="nucleotide sequence ID" value="NZ_FMZK01000019.1"/>
</dbReference>
<dbReference type="InterPro" id="IPR039708">
    <property type="entry name" value="MT1774/Rv1733c-like"/>
</dbReference>
<accession>A0A1G7AUT0</accession>
<dbReference type="EMBL" id="FMZK01000019">
    <property type="protein sequence ID" value="SDE17706.1"/>
    <property type="molecule type" value="Genomic_DNA"/>
</dbReference>
<evidence type="ECO:0000313" key="3">
    <source>
        <dbReference type="EMBL" id="SDE17706.1"/>
    </source>
</evidence>
<keyword evidence="2" id="KW-1133">Transmembrane helix</keyword>
<reference evidence="4" key="1">
    <citation type="submission" date="2016-10" db="EMBL/GenBank/DDBJ databases">
        <authorList>
            <person name="Varghese N."/>
            <person name="Submissions S."/>
        </authorList>
    </citation>
    <scope>NUCLEOTIDE SEQUENCE [LARGE SCALE GENOMIC DNA]</scope>
    <source>
        <strain evidence="4">CGMCC 4.3504</strain>
    </source>
</reference>
<dbReference type="Proteomes" id="UP000182100">
    <property type="component" value="Unassembled WGS sequence"/>
</dbReference>
<evidence type="ECO:0000256" key="2">
    <source>
        <dbReference type="SAM" id="Phobius"/>
    </source>
</evidence>
<gene>
    <name evidence="3" type="ORF">SAMN05216505_11987</name>
</gene>
<keyword evidence="2" id="KW-0812">Transmembrane</keyword>